<protein>
    <recommendedName>
        <fullName evidence="14">ADP-ribosylation factor 1-like 2</fullName>
        <ecNumber evidence="3">3.6.5.2</ecNumber>
    </recommendedName>
</protein>
<evidence type="ECO:0000256" key="7">
    <source>
        <dbReference type="ARBA" id="ARBA00022892"/>
    </source>
</evidence>
<proteinExistence type="inferred from homology"/>
<evidence type="ECO:0000256" key="1">
    <source>
        <dbReference type="ARBA" id="ARBA00004444"/>
    </source>
</evidence>
<dbReference type="PRINTS" id="PR00328">
    <property type="entry name" value="SAR1GTPBP"/>
</dbReference>
<dbReference type="WBParaSite" id="MhA1_Contig734.frz3.gene12">
    <property type="protein sequence ID" value="MhA1_Contig734.frz3.gene12"/>
    <property type="gene ID" value="MhA1_Contig734.frz3.gene12"/>
</dbReference>
<keyword evidence="11" id="KW-0449">Lipoprotein</keyword>
<keyword evidence="5" id="KW-0519">Myristate</keyword>
<dbReference type="SMART" id="SM00177">
    <property type="entry name" value="ARF"/>
    <property type="match status" value="1"/>
</dbReference>
<evidence type="ECO:0000256" key="4">
    <source>
        <dbReference type="ARBA" id="ARBA00022448"/>
    </source>
</evidence>
<evidence type="ECO:0000256" key="5">
    <source>
        <dbReference type="ARBA" id="ARBA00022707"/>
    </source>
</evidence>
<dbReference type="FunFam" id="3.40.50.300:FF:003500">
    <property type="entry name" value="ADP-ribosylation factor 1"/>
    <property type="match status" value="1"/>
</dbReference>
<dbReference type="Pfam" id="PF00025">
    <property type="entry name" value="Arf"/>
    <property type="match status" value="1"/>
</dbReference>
<evidence type="ECO:0000256" key="15">
    <source>
        <dbReference type="PIRSR" id="PIRSR606689-1"/>
    </source>
</evidence>
<sequence>MFKYLFKNPSRSRSLYICHCCFSLQNVNKTIIRTFKSIAFKPFQIVNFYALRLLKGFGRLSTIYIDQSFFDPTVVNLFYKKDKVNPKEWCLVYNFPVTHLASNCFRFCFCFVIGMVIFMLFDYKNNNGKFTAEFSIRIHRDFIITPLNRKDIQLHYNYHDSRLIEFMRYCLHGNAKFGHLGNYGFSDAGFRGNTFRSFILNETENVPKMLDKLDLNDVGGQEKIRPLWRHYYVGTQALIFVVDSADVDRIDEARHELHKIVNDREMREAAILIFANKQDLPGALQPNELQERLGLGRLHSRNWYVQPSCAIGGSGLFEGLTWLSTNCK</sequence>
<evidence type="ECO:0000313" key="16">
    <source>
        <dbReference type="Proteomes" id="UP000095281"/>
    </source>
</evidence>
<comment type="catalytic activity">
    <reaction evidence="12">
        <text>GTP + H2O = GDP + phosphate + H(+)</text>
        <dbReference type="Rhea" id="RHEA:19669"/>
        <dbReference type="ChEBI" id="CHEBI:15377"/>
        <dbReference type="ChEBI" id="CHEBI:15378"/>
        <dbReference type="ChEBI" id="CHEBI:37565"/>
        <dbReference type="ChEBI" id="CHEBI:43474"/>
        <dbReference type="ChEBI" id="CHEBI:58189"/>
        <dbReference type="EC" id="3.6.5.2"/>
    </reaction>
</comment>
<comment type="subcellular location">
    <subcellularLocation>
        <location evidence="1">Golgi apparatus membrane</location>
        <topology evidence="1">Lipid-anchor</topology>
        <orientation evidence="1">Cytoplasmic side</orientation>
    </subcellularLocation>
</comment>
<keyword evidence="8" id="KW-0653">Protein transport</keyword>
<evidence type="ECO:0000256" key="14">
    <source>
        <dbReference type="ARBA" id="ARBA00072176"/>
    </source>
</evidence>
<evidence type="ECO:0000256" key="9">
    <source>
        <dbReference type="ARBA" id="ARBA00023034"/>
    </source>
</evidence>
<dbReference type="InterPro" id="IPR024156">
    <property type="entry name" value="Small_GTPase_ARF"/>
</dbReference>
<dbReference type="SUPFAM" id="SSF52540">
    <property type="entry name" value="P-loop containing nucleoside triphosphate hydrolases"/>
    <property type="match status" value="1"/>
</dbReference>
<accession>A0A1I8BWX7</accession>
<keyword evidence="7" id="KW-0931">ER-Golgi transport</keyword>
<dbReference type="GO" id="GO:0016192">
    <property type="term" value="P:vesicle-mediated transport"/>
    <property type="evidence" value="ECO:0007669"/>
    <property type="project" value="UniProtKB-KW"/>
</dbReference>
<keyword evidence="4" id="KW-0813">Transport</keyword>
<evidence type="ECO:0000256" key="11">
    <source>
        <dbReference type="ARBA" id="ARBA00023288"/>
    </source>
</evidence>
<keyword evidence="9" id="KW-0333">Golgi apparatus</keyword>
<dbReference type="GO" id="GO:0000139">
    <property type="term" value="C:Golgi membrane"/>
    <property type="evidence" value="ECO:0007669"/>
    <property type="project" value="UniProtKB-SubCell"/>
</dbReference>
<reference evidence="17" key="1">
    <citation type="submission" date="2016-11" db="UniProtKB">
        <authorList>
            <consortium name="WormBaseParasite"/>
        </authorList>
    </citation>
    <scope>IDENTIFICATION</scope>
</reference>
<keyword evidence="10 15" id="KW-0342">GTP-binding</keyword>
<keyword evidence="6 15" id="KW-0547">Nucleotide-binding</keyword>
<name>A0A1I8BWX7_MELHA</name>
<evidence type="ECO:0000313" key="17">
    <source>
        <dbReference type="WBParaSite" id="MhA1_Contig734.frz3.gene12"/>
    </source>
</evidence>
<dbReference type="GO" id="GO:0005525">
    <property type="term" value="F:GTP binding"/>
    <property type="evidence" value="ECO:0007669"/>
    <property type="project" value="UniProtKB-KW"/>
</dbReference>
<evidence type="ECO:0000256" key="2">
    <source>
        <dbReference type="ARBA" id="ARBA00010290"/>
    </source>
</evidence>
<evidence type="ECO:0000256" key="13">
    <source>
        <dbReference type="ARBA" id="ARBA00054500"/>
    </source>
</evidence>
<feature type="binding site" evidence="15">
    <location>
        <begin position="276"/>
        <end position="279"/>
    </location>
    <ligand>
        <name>GTP</name>
        <dbReference type="ChEBI" id="CHEBI:37565"/>
    </ligand>
</feature>
<evidence type="ECO:0000256" key="8">
    <source>
        <dbReference type="ARBA" id="ARBA00022927"/>
    </source>
</evidence>
<feature type="binding site" evidence="15">
    <location>
        <position position="220"/>
    </location>
    <ligand>
        <name>GTP</name>
        <dbReference type="ChEBI" id="CHEBI:37565"/>
    </ligand>
</feature>
<organism evidence="16 17">
    <name type="scientific">Meloidogyne hapla</name>
    <name type="common">Root-knot nematode worm</name>
    <dbReference type="NCBI Taxonomy" id="6305"/>
    <lineage>
        <taxon>Eukaryota</taxon>
        <taxon>Metazoa</taxon>
        <taxon>Ecdysozoa</taxon>
        <taxon>Nematoda</taxon>
        <taxon>Chromadorea</taxon>
        <taxon>Rhabditida</taxon>
        <taxon>Tylenchina</taxon>
        <taxon>Tylenchomorpha</taxon>
        <taxon>Tylenchoidea</taxon>
        <taxon>Meloidogynidae</taxon>
        <taxon>Meloidogyninae</taxon>
        <taxon>Meloidogyne</taxon>
    </lineage>
</organism>
<dbReference type="EC" id="3.6.5.2" evidence="3"/>
<dbReference type="Proteomes" id="UP000095281">
    <property type="component" value="Unplaced"/>
</dbReference>
<evidence type="ECO:0000256" key="6">
    <source>
        <dbReference type="ARBA" id="ARBA00022741"/>
    </source>
</evidence>
<dbReference type="Gene3D" id="3.40.50.300">
    <property type="entry name" value="P-loop containing nucleotide triphosphate hydrolases"/>
    <property type="match status" value="1"/>
</dbReference>
<evidence type="ECO:0000256" key="3">
    <source>
        <dbReference type="ARBA" id="ARBA00011984"/>
    </source>
</evidence>
<dbReference type="GO" id="GO:0003925">
    <property type="term" value="F:G protein activity"/>
    <property type="evidence" value="ECO:0007669"/>
    <property type="project" value="UniProtKB-EC"/>
</dbReference>
<comment type="function">
    <text evidence="13">Small GTPase involved in protein trafficking between different compartments. Modulates vesicle budding and uncoating within the Golgi complex. In its GTP-bound form, triggers the recruitment of coatomer proteins to the Golgi membrane. The hydrolysis of ARF1-bound GTP, which is mediated by ARFGAPs proteins, is required for dissociation of coat proteins from Golgi membranes and vesicles. Involved in endoplasmic reticulum dynamics during embryogenesis. Also required for adult germline function. Plays a role in cell shedding during embryogenesis probably by promoting the endocytosis of cell adhesion molecules. During neurogenesis, involved in cell autonomous Q.p neuroblast asymmetric divisions that generate one precursor cell and one apoptotic cell, probably by controlling endocytosis. Plays a role in maintaining mitochondrial morphology.</text>
</comment>
<comment type="similarity">
    <text evidence="2">Belongs to the small GTPase superfamily. Arf family.</text>
</comment>
<dbReference type="PANTHER" id="PTHR11711">
    <property type="entry name" value="ADP RIBOSYLATION FACTOR-RELATED"/>
    <property type="match status" value="1"/>
</dbReference>
<dbReference type="SMART" id="SM00178">
    <property type="entry name" value="SAR"/>
    <property type="match status" value="1"/>
</dbReference>
<dbReference type="InterPro" id="IPR006689">
    <property type="entry name" value="Small_GTPase_ARF/SAR"/>
</dbReference>
<keyword evidence="16" id="KW-1185">Reference proteome</keyword>
<evidence type="ECO:0000256" key="12">
    <source>
        <dbReference type="ARBA" id="ARBA00048098"/>
    </source>
</evidence>
<dbReference type="InterPro" id="IPR027417">
    <property type="entry name" value="P-loop_NTPase"/>
</dbReference>
<dbReference type="GO" id="GO:0015031">
    <property type="term" value="P:protein transport"/>
    <property type="evidence" value="ECO:0007669"/>
    <property type="project" value="UniProtKB-KW"/>
</dbReference>
<dbReference type="PROSITE" id="PS51417">
    <property type="entry name" value="ARF"/>
    <property type="match status" value="1"/>
</dbReference>
<evidence type="ECO:0000256" key="10">
    <source>
        <dbReference type="ARBA" id="ARBA00023134"/>
    </source>
</evidence>
<dbReference type="AlphaFoldDB" id="A0A1I8BWX7"/>